<feature type="region of interest" description="Disordered" evidence="4">
    <location>
        <begin position="187"/>
        <end position="214"/>
    </location>
</feature>
<dbReference type="PANTHER" id="PTHR22966:SF61">
    <property type="entry name" value="2-AMINOETHANETHIOL DIOXYGENASE"/>
    <property type="match status" value="1"/>
</dbReference>
<accession>D7FMP2</accession>
<dbReference type="CDD" id="cd20289">
    <property type="entry name" value="cupin_ADO"/>
    <property type="match status" value="1"/>
</dbReference>
<organism evidence="5 6">
    <name type="scientific">Ectocarpus siliculosus</name>
    <name type="common">Brown alga</name>
    <name type="synonym">Conferva siliculosa</name>
    <dbReference type="NCBI Taxonomy" id="2880"/>
    <lineage>
        <taxon>Eukaryota</taxon>
        <taxon>Sar</taxon>
        <taxon>Stramenopiles</taxon>
        <taxon>Ochrophyta</taxon>
        <taxon>PX clade</taxon>
        <taxon>Phaeophyceae</taxon>
        <taxon>Ectocarpales</taxon>
        <taxon>Ectocarpaceae</taxon>
        <taxon>Ectocarpus</taxon>
    </lineage>
</organism>
<dbReference type="InParanoid" id="D7FMP2"/>
<dbReference type="SUPFAM" id="SSF51182">
    <property type="entry name" value="RmlC-like cupins"/>
    <property type="match status" value="1"/>
</dbReference>
<dbReference type="Gene3D" id="2.60.120.10">
    <property type="entry name" value="Jelly Rolls"/>
    <property type="match status" value="1"/>
</dbReference>
<keyword evidence="3" id="KW-0408">Iron</keyword>
<protein>
    <submittedName>
        <fullName evidence="5">Uncharacterized protein</fullName>
    </submittedName>
</protein>
<evidence type="ECO:0000256" key="2">
    <source>
        <dbReference type="ARBA" id="ARBA00023002"/>
    </source>
</evidence>
<dbReference type="PANTHER" id="PTHR22966">
    <property type="entry name" value="2-AMINOETHANETHIOL DIOXYGENASE"/>
    <property type="match status" value="1"/>
</dbReference>
<evidence type="ECO:0000256" key="4">
    <source>
        <dbReference type="SAM" id="MobiDB-lite"/>
    </source>
</evidence>
<feature type="compositionally biased region" description="Basic and acidic residues" evidence="4">
    <location>
        <begin position="202"/>
        <end position="214"/>
    </location>
</feature>
<feature type="compositionally biased region" description="Acidic residues" evidence="4">
    <location>
        <begin position="187"/>
        <end position="201"/>
    </location>
</feature>
<dbReference type="AlphaFoldDB" id="D7FMP2"/>
<keyword evidence="6" id="KW-1185">Reference proteome</keyword>
<name>D7FMP2_ECTSI</name>
<gene>
    <name evidence="5" type="ORF">Esi_0017_0169</name>
</gene>
<dbReference type="EMBL" id="FN648214">
    <property type="protein sequence ID" value="CBJ25939.1"/>
    <property type="molecule type" value="Genomic_DNA"/>
</dbReference>
<dbReference type="GO" id="GO:0046872">
    <property type="term" value="F:metal ion binding"/>
    <property type="evidence" value="ECO:0007669"/>
    <property type="project" value="UniProtKB-KW"/>
</dbReference>
<reference evidence="5 6" key="1">
    <citation type="journal article" date="2010" name="Nature">
        <title>The Ectocarpus genome and the independent evolution of multicellularity in brown algae.</title>
        <authorList>
            <person name="Cock J.M."/>
            <person name="Sterck L."/>
            <person name="Rouze P."/>
            <person name="Scornet D."/>
            <person name="Allen A.E."/>
            <person name="Amoutzias G."/>
            <person name="Anthouard V."/>
            <person name="Artiguenave F."/>
            <person name="Aury J.M."/>
            <person name="Badger J.H."/>
            <person name="Beszteri B."/>
            <person name="Billiau K."/>
            <person name="Bonnet E."/>
            <person name="Bothwell J.H."/>
            <person name="Bowler C."/>
            <person name="Boyen C."/>
            <person name="Brownlee C."/>
            <person name="Carrano C.J."/>
            <person name="Charrier B."/>
            <person name="Cho G.Y."/>
            <person name="Coelho S.M."/>
            <person name="Collen J."/>
            <person name="Corre E."/>
            <person name="Da Silva C."/>
            <person name="Delage L."/>
            <person name="Delaroque N."/>
            <person name="Dittami S.M."/>
            <person name="Doulbeau S."/>
            <person name="Elias M."/>
            <person name="Farnham G."/>
            <person name="Gachon C.M."/>
            <person name="Gschloessl B."/>
            <person name="Heesch S."/>
            <person name="Jabbari K."/>
            <person name="Jubin C."/>
            <person name="Kawai H."/>
            <person name="Kimura K."/>
            <person name="Kloareg B."/>
            <person name="Kupper F.C."/>
            <person name="Lang D."/>
            <person name="Le Bail A."/>
            <person name="Leblanc C."/>
            <person name="Lerouge P."/>
            <person name="Lohr M."/>
            <person name="Lopez P.J."/>
            <person name="Martens C."/>
            <person name="Maumus F."/>
            <person name="Michel G."/>
            <person name="Miranda-Saavedra D."/>
            <person name="Morales J."/>
            <person name="Moreau H."/>
            <person name="Motomura T."/>
            <person name="Nagasato C."/>
            <person name="Napoli C.A."/>
            <person name="Nelson D.R."/>
            <person name="Nyvall-Collen P."/>
            <person name="Peters A.F."/>
            <person name="Pommier C."/>
            <person name="Potin P."/>
            <person name="Poulain J."/>
            <person name="Quesneville H."/>
            <person name="Read B."/>
            <person name="Rensing S.A."/>
            <person name="Ritter A."/>
            <person name="Rousvoal S."/>
            <person name="Samanta M."/>
            <person name="Samson G."/>
            <person name="Schroeder D.C."/>
            <person name="Segurens B."/>
            <person name="Strittmatter M."/>
            <person name="Tonon T."/>
            <person name="Tregear J.W."/>
            <person name="Valentin K."/>
            <person name="von Dassow P."/>
            <person name="Yamagishi T."/>
            <person name="Van de Peer Y."/>
            <person name="Wincker P."/>
        </authorList>
    </citation>
    <scope>NUCLEOTIDE SEQUENCE [LARGE SCALE GENOMIC DNA]</scope>
    <source>
        <strain evidence="6">Ec32 / CCAP1310/4</strain>
    </source>
</reference>
<sequence length="368" mass="39465">MQLLRRTCGPLPVSVSALALSAGRRTSLSLPRAAAVARTDEVAARTPAWVPGGVLRRGGGSFRGGGGLFAELQSGEEEVPLVQAICDELVAVTDPEGEARMGSDSPVISKVLRLMDKLQPRDLGLSERDLQGLTQSLCMPVFGGPEACFEMTVFVLPKGGEIPLHDHPNMAVLSRILFGTLDVTSYDMEEEEEEEEEAEEEQGSRREGGTFADAELRRKEAQRVVFAQRRQQQEGGRVTAATPSFLLTPSEGNVHSFRAPTACAVFDVLIPPYDSSRGRKCSYFRAETPLTSRNGGTAVVAARTAGADDGGVEGEREGGPSANDETAAAAAAAAAAERRQERVVLREVPEPEGLPRWSRYYGPSVTLR</sequence>
<dbReference type="STRING" id="2880.D7FMP2"/>
<dbReference type="InterPro" id="IPR011051">
    <property type="entry name" value="RmlC_Cupin_sf"/>
</dbReference>
<evidence type="ECO:0000313" key="5">
    <source>
        <dbReference type="EMBL" id="CBJ25939.1"/>
    </source>
</evidence>
<evidence type="ECO:0000256" key="1">
    <source>
        <dbReference type="ARBA" id="ARBA00022723"/>
    </source>
</evidence>
<evidence type="ECO:0000256" key="3">
    <source>
        <dbReference type="ARBA" id="ARBA00023004"/>
    </source>
</evidence>
<dbReference type="GO" id="GO:0016702">
    <property type="term" value="F:oxidoreductase activity, acting on single donors with incorporation of molecular oxygen, incorporation of two atoms of oxygen"/>
    <property type="evidence" value="ECO:0007669"/>
    <property type="project" value="InterPro"/>
</dbReference>
<keyword evidence="1" id="KW-0479">Metal-binding</keyword>
<evidence type="ECO:0000313" key="6">
    <source>
        <dbReference type="Proteomes" id="UP000002630"/>
    </source>
</evidence>
<dbReference type="OrthoDB" id="271433at2759"/>
<dbReference type="eggNOG" id="KOG4281">
    <property type="taxonomic scope" value="Eukaryota"/>
</dbReference>
<dbReference type="InterPro" id="IPR014710">
    <property type="entry name" value="RmlC-like_jellyroll"/>
</dbReference>
<keyword evidence="2" id="KW-0560">Oxidoreductase</keyword>
<dbReference type="Proteomes" id="UP000002630">
    <property type="component" value="Linkage Group LG24"/>
</dbReference>
<dbReference type="InterPro" id="IPR012864">
    <property type="entry name" value="PCO/ADO"/>
</dbReference>
<dbReference type="Pfam" id="PF07847">
    <property type="entry name" value="PCO_ADO"/>
    <property type="match status" value="1"/>
</dbReference>
<proteinExistence type="predicted"/>
<feature type="region of interest" description="Disordered" evidence="4">
    <location>
        <begin position="306"/>
        <end position="368"/>
    </location>
</feature>
<feature type="compositionally biased region" description="Basic and acidic residues" evidence="4">
    <location>
        <begin position="336"/>
        <end position="349"/>
    </location>
</feature>
<dbReference type="EMBL" id="FN649749">
    <property type="protein sequence ID" value="CBJ25939.1"/>
    <property type="molecule type" value="Genomic_DNA"/>
</dbReference>